<proteinExistence type="predicted"/>
<dbReference type="OMA" id="TCQFVVI"/>
<dbReference type="AlphaFoldDB" id="A0A8W8M0Z4"/>
<feature type="domain" description="IGFBP N-terminal" evidence="3">
    <location>
        <begin position="19"/>
        <end position="99"/>
    </location>
</feature>
<dbReference type="EnsemblMetazoa" id="G30505.12">
    <property type="protein sequence ID" value="G30505.12:cds"/>
    <property type="gene ID" value="G30505"/>
</dbReference>
<dbReference type="SMART" id="SM00121">
    <property type="entry name" value="IB"/>
    <property type="match status" value="1"/>
</dbReference>
<dbReference type="GO" id="GO:0005576">
    <property type="term" value="C:extracellular region"/>
    <property type="evidence" value="ECO:0007669"/>
    <property type="project" value="InterPro"/>
</dbReference>
<dbReference type="EnsemblMetazoa" id="G30505.4">
    <property type="protein sequence ID" value="G30505.4:cds"/>
    <property type="gene ID" value="G30505"/>
</dbReference>
<dbReference type="InterPro" id="IPR009030">
    <property type="entry name" value="Growth_fac_rcpt_cys_sf"/>
</dbReference>
<organism evidence="4 5">
    <name type="scientific">Magallana gigas</name>
    <name type="common">Pacific oyster</name>
    <name type="synonym">Crassostrea gigas</name>
    <dbReference type="NCBI Taxonomy" id="29159"/>
    <lineage>
        <taxon>Eukaryota</taxon>
        <taxon>Metazoa</taxon>
        <taxon>Spiralia</taxon>
        <taxon>Lophotrochozoa</taxon>
        <taxon>Mollusca</taxon>
        <taxon>Bivalvia</taxon>
        <taxon>Autobranchia</taxon>
        <taxon>Pteriomorphia</taxon>
        <taxon>Ostreida</taxon>
        <taxon>Ostreoidea</taxon>
        <taxon>Ostreidae</taxon>
        <taxon>Magallana</taxon>
    </lineage>
</organism>
<protein>
    <recommendedName>
        <fullName evidence="3">IGFBP N-terminal domain-containing protein</fullName>
    </recommendedName>
</protein>
<feature type="chain" id="PRO_5042431743" description="IGFBP N-terminal domain-containing protein" evidence="2">
    <location>
        <begin position="25"/>
        <end position="118"/>
    </location>
</feature>
<keyword evidence="1" id="KW-1015">Disulfide bond</keyword>
<dbReference type="OrthoDB" id="9984807at2759"/>
<evidence type="ECO:0000256" key="1">
    <source>
        <dbReference type="ARBA" id="ARBA00023157"/>
    </source>
</evidence>
<evidence type="ECO:0000259" key="3">
    <source>
        <dbReference type="PROSITE" id="PS51323"/>
    </source>
</evidence>
<keyword evidence="5" id="KW-1185">Reference proteome</keyword>
<evidence type="ECO:0000313" key="5">
    <source>
        <dbReference type="Proteomes" id="UP000005408"/>
    </source>
</evidence>
<evidence type="ECO:0000313" key="4">
    <source>
        <dbReference type="EnsemblMetazoa" id="G30505.12:cds"/>
    </source>
</evidence>
<dbReference type="InterPro" id="IPR000867">
    <property type="entry name" value="IGFBP-like"/>
</dbReference>
<dbReference type="Gene3D" id="4.10.40.20">
    <property type="match status" value="1"/>
</dbReference>
<feature type="signal peptide" evidence="2">
    <location>
        <begin position="1"/>
        <end position="24"/>
    </location>
</feature>
<accession>A0A8W8M0Z4</accession>
<dbReference type="Proteomes" id="UP000005408">
    <property type="component" value="Unassembled WGS sequence"/>
</dbReference>
<reference evidence="4" key="1">
    <citation type="submission" date="2022-08" db="UniProtKB">
        <authorList>
            <consortium name="EnsemblMetazoa"/>
        </authorList>
    </citation>
    <scope>IDENTIFICATION</scope>
    <source>
        <strain evidence="4">05x7-T-G4-1.051#20</strain>
    </source>
</reference>
<dbReference type="PROSITE" id="PS51323">
    <property type="entry name" value="IGFBP_N_2"/>
    <property type="match status" value="1"/>
</dbReference>
<sequence length="118" mass="13131">MENCCILRLFILVSLGSSMTLACGKCDPDVPCPPLPSKNCDVVQRPCHCCRECARRLGDNCSWATARCASGLMCVNDDGEALVKVPRFLTYFKGTCQFVVIQPIVVENTDVMERRQRI</sequence>
<dbReference type="Pfam" id="PF00219">
    <property type="entry name" value="IGFBP"/>
    <property type="match status" value="1"/>
</dbReference>
<keyword evidence="2" id="KW-0732">Signal</keyword>
<dbReference type="SUPFAM" id="SSF57184">
    <property type="entry name" value="Growth factor receptor domain"/>
    <property type="match status" value="1"/>
</dbReference>
<name>A0A8W8M0Z4_MAGGI</name>
<evidence type="ECO:0000256" key="2">
    <source>
        <dbReference type="SAM" id="SignalP"/>
    </source>
</evidence>